<reference evidence="2 3" key="1">
    <citation type="journal article" date="2012" name="Genome Biol.">
        <title>The genome of the polar eukaryotic microalga coccomyxa subellipsoidea reveals traits of cold adaptation.</title>
        <authorList>
            <person name="Blanc G."/>
            <person name="Agarkova I."/>
            <person name="Grimwood J."/>
            <person name="Kuo A."/>
            <person name="Brueggeman A."/>
            <person name="Dunigan D."/>
            <person name="Gurnon J."/>
            <person name="Ladunga I."/>
            <person name="Lindquist E."/>
            <person name="Lucas S."/>
            <person name="Pangilinan J."/>
            <person name="Proschold T."/>
            <person name="Salamov A."/>
            <person name="Schmutz J."/>
            <person name="Weeks D."/>
            <person name="Yamada T."/>
            <person name="Claverie J.M."/>
            <person name="Grigoriev I."/>
            <person name="Van Etten J."/>
            <person name="Lomsadze A."/>
            <person name="Borodovsky M."/>
        </authorList>
    </citation>
    <scope>NUCLEOTIDE SEQUENCE [LARGE SCALE GENOMIC DNA]</scope>
    <source>
        <strain evidence="2 3">C-169</strain>
    </source>
</reference>
<feature type="compositionally biased region" description="Low complexity" evidence="1">
    <location>
        <begin position="124"/>
        <end position="134"/>
    </location>
</feature>
<comment type="caution">
    <text evidence="2">The sequence shown here is derived from an EMBL/GenBank/DDBJ whole genome shotgun (WGS) entry which is preliminary data.</text>
</comment>
<dbReference type="OrthoDB" id="10643276at2759"/>
<evidence type="ECO:0000256" key="1">
    <source>
        <dbReference type="SAM" id="MobiDB-lite"/>
    </source>
</evidence>
<feature type="region of interest" description="Disordered" evidence="1">
    <location>
        <begin position="124"/>
        <end position="247"/>
    </location>
</feature>
<evidence type="ECO:0000313" key="3">
    <source>
        <dbReference type="Proteomes" id="UP000007264"/>
    </source>
</evidence>
<gene>
    <name evidence="2" type="ORF">COCSUDRAFT_60471</name>
</gene>
<evidence type="ECO:0000313" key="2">
    <source>
        <dbReference type="EMBL" id="EIE18279.1"/>
    </source>
</evidence>
<feature type="compositionally biased region" description="Polar residues" evidence="1">
    <location>
        <begin position="151"/>
        <end position="185"/>
    </location>
</feature>
<sequence>MDTGANQVHQHRAAARLHQHQQSSQGRARVPLLALARHRLVLSLLELTRHLPGPILRQPEPMPRLQVLDPQLRVWAPGQHSRRRQALVGYLEPILARSLGLPVTLTPSQEWGWVMQDIGANSAGSSGTAGAGIAPDQASPASPDTIAPIGSQASPTDTAGFSPADNQLTADTTSKSSAPGDSAGSTVDAAAPADCSDCASPSAAPAGSMGGIYEGVPAGGPTEPLQLIDDGDTGGNSPAAAPQQSADMAELTYRVLVLGLRPGDKDPSASG</sequence>
<feature type="compositionally biased region" description="Basic residues" evidence="1">
    <location>
        <begin position="9"/>
        <end position="19"/>
    </location>
</feature>
<keyword evidence="3" id="KW-1185">Reference proteome</keyword>
<feature type="compositionally biased region" description="Low complexity" evidence="1">
    <location>
        <begin position="188"/>
        <end position="206"/>
    </location>
</feature>
<proteinExistence type="predicted"/>
<dbReference type="AlphaFoldDB" id="I0YIR0"/>
<accession>I0YIR0</accession>
<organism evidence="2 3">
    <name type="scientific">Coccomyxa subellipsoidea (strain C-169)</name>
    <name type="common">Green microalga</name>
    <dbReference type="NCBI Taxonomy" id="574566"/>
    <lineage>
        <taxon>Eukaryota</taxon>
        <taxon>Viridiplantae</taxon>
        <taxon>Chlorophyta</taxon>
        <taxon>core chlorophytes</taxon>
        <taxon>Trebouxiophyceae</taxon>
        <taxon>Trebouxiophyceae incertae sedis</taxon>
        <taxon>Coccomyxaceae</taxon>
        <taxon>Coccomyxa</taxon>
        <taxon>Coccomyxa subellipsoidea</taxon>
    </lineage>
</organism>
<dbReference type="Proteomes" id="UP000007264">
    <property type="component" value="Unassembled WGS sequence"/>
</dbReference>
<dbReference type="RefSeq" id="XP_005642823.1">
    <property type="nucleotide sequence ID" value="XM_005642766.1"/>
</dbReference>
<dbReference type="GeneID" id="17036186"/>
<protein>
    <submittedName>
        <fullName evidence="2">Uncharacterized protein</fullName>
    </submittedName>
</protein>
<name>I0YIR0_COCSC</name>
<feature type="region of interest" description="Disordered" evidence="1">
    <location>
        <begin position="1"/>
        <end position="25"/>
    </location>
</feature>
<dbReference type="EMBL" id="AGSI01000025">
    <property type="protein sequence ID" value="EIE18279.1"/>
    <property type="molecule type" value="Genomic_DNA"/>
</dbReference>
<dbReference type="KEGG" id="csl:COCSUDRAFT_60471"/>